<dbReference type="GO" id="GO:0006357">
    <property type="term" value="P:regulation of transcription by RNA polymerase II"/>
    <property type="evidence" value="ECO:0007669"/>
    <property type="project" value="TreeGrafter"/>
</dbReference>
<keyword evidence="1" id="KW-0539">Nucleus</keyword>
<evidence type="ECO:0000259" key="2">
    <source>
        <dbReference type="PROSITE" id="PS51029"/>
    </source>
</evidence>
<dbReference type="SMART" id="SM00595">
    <property type="entry name" value="MADF"/>
    <property type="match status" value="1"/>
</dbReference>
<dbReference type="PANTHER" id="PTHR12243:SF67">
    <property type="entry name" value="COREPRESSOR OF PANGOLIN, ISOFORM A-RELATED"/>
    <property type="match status" value="1"/>
</dbReference>
<dbReference type="InterPro" id="IPR004210">
    <property type="entry name" value="BESS_motif"/>
</dbReference>
<evidence type="ECO:0000259" key="3">
    <source>
        <dbReference type="PROSITE" id="PS51031"/>
    </source>
</evidence>
<dbReference type="PROSITE" id="PS51031">
    <property type="entry name" value="BESS"/>
    <property type="match status" value="1"/>
</dbReference>
<dbReference type="Pfam" id="PF10545">
    <property type="entry name" value="MADF_DNA_bdg"/>
    <property type="match status" value="1"/>
</dbReference>
<organism evidence="5 6">
    <name type="scientific">Cardiocondyla obscurior</name>
    <dbReference type="NCBI Taxonomy" id="286306"/>
    <lineage>
        <taxon>Eukaryota</taxon>
        <taxon>Metazoa</taxon>
        <taxon>Ecdysozoa</taxon>
        <taxon>Arthropoda</taxon>
        <taxon>Hexapoda</taxon>
        <taxon>Insecta</taxon>
        <taxon>Pterygota</taxon>
        <taxon>Neoptera</taxon>
        <taxon>Endopterygota</taxon>
        <taxon>Hymenoptera</taxon>
        <taxon>Apocrita</taxon>
        <taxon>Aculeata</taxon>
        <taxon>Formicoidea</taxon>
        <taxon>Formicidae</taxon>
        <taxon>Myrmicinae</taxon>
        <taxon>Cardiocondyla</taxon>
    </lineage>
</organism>
<comment type="caution">
    <text evidence="5">The sequence shown here is derived from an EMBL/GenBank/DDBJ whole genome shotgun (WGS) entry which is preliminary data.</text>
</comment>
<dbReference type="GO" id="GO:0003677">
    <property type="term" value="F:DNA binding"/>
    <property type="evidence" value="ECO:0007669"/>
    <property type="project" value="InterPro"/>
</dbReference>
<dbReference type="AlphaFoldDB" id="A0AAW2EJU1"/>
<reference evidence="5 6" key="1">
    <citation type="submission" date="2023-03" db="EMBL/GenBank/DDBJ databases">
        <title>High recombination rates correlate with genetic variation in Cardiocondyla obscurior ants.</title>
        <authorList>
            <person name="Errbii M."/>
        </authorList>
    </citation>
    <scope>NUCLEOTIDE SEQUENCE [LARGE SCALE GENOMIC DNA]</scope>
    <source>
        <strain evidence="5">Alpha-2009</strain>
        <tissue evidence="5">Whole body</tissue>
    </source>
</reference>
<name>A0AAW2EJU1_9HYME</name>
<dbReference type="Proteomes" id="UP001430953">
    <property type="component" value="Unassembled WGS sequence"/>
</dbReference>
<dbReference type="PROSITE" id="PS51029">
    <property type="entry name" value="MADF"/>
    <property type="match status" value="1"/>
</dbReference>
<evidence type="ECO:0008006" key="7">
    <source>
        <dbReference type="Google" id="ProtNLM"/>
    </source>
</evidence>
<comment type="subcellular location">
    <subcellularLocation>
        <location evidence="1">Nucleus</location>
    </subcellularLocation>
</comment>
<accession>A0AAW2EJU1</accession>
<dbReference type="EMBL" id="JADYXP020000020">
    <property type="protein sequence ID" value="KAL0103956.1"/>
    <property type="molecule type" value="Genomic_DNA"/>
</dbReference>
<feature type="domain" description="BESS" evidence="3">
    <location>
        <begin position="234"/>
        <end position="273"/>
    </location>
</feature>
<evidence type="ECO:0000313" key="5">
    <source>
        <dbReference type="EMBL" id="KAL0103993.1"/>
    </source>
</evidence>
<dbReference type="PANTHER" id="PTHR12243">
    <property type="entry name" value="MADF DOMAIN TRANSCRIPTION FACTOR"/>
    <property type="match status" value="1"/>
</dbReference>
<sequence>MLLAFFYTVYGAKATESPANDSLDELLIGAVKTRKALYDFRLPAATRTNLRKNSLWKEVSNLLGGALNPEEAKARWKYLRDNYLKARKKMKSYIPSGSDSAAVNVKKTKFRFYDMMAFLSDVLETRQTVSSLSDLTNVNYETPHEENADLFQSRITIQESFQELMLSPTIQEISTSSSSSQNINETSKIPVKNTTIIVLYTFYTNNYVSKNKSEGQLEAALLKALEVLPPAQTIDPPNTFLLHLGEMMQKLPLLERMRVEIDIFKLVADKLESCSNY</sequence>
<gene>
    <name evidence="4" type="ORF">PUN28_016966</name>
    <name evidence="5" type="ORF">PUN28_016980</name>
</gene>
<evidence type="ECO:0000256" key="1">
    <source>
        <dbReference type="PROSITE-ProRule" id="PRU00371"/>
    </source>
</evidence>
<dbReference type="InterPro" id="IPR006578">
    <property type="entry name" value="MADF-dom"/>
</dbReference>
<evidence type="ECO:0000313" key="4">
    <source>
        <dbReference type="EMBL" id="KAL0103956.1"/>
    </source>
</evidence>
<proteinExistence type="predicted"/>
<keyword evidence="6" id="KW-1185">Reference proteome</keyword>
<dbReference type="InterPro" id="IPR039353">
    <property type="entry name" value="TF_Adf1"/>
</dbReference>
<dbReference type="GO" id="GO:0005634">
    <property type="term" value="C:nucleus"/>
    <property type="evidence" value="ECO:0007669"/>
    <property type="project" value="UniProtKB-SubCell"/>
</dbReference>
<feature type="domain" description="MADF" evidence="2">
    <location>
        <begin position="26"/>
        <end position="124"/>
    </location>
</feature>
<dbReference type="GO" id="GO:0005667">
    <property type="term" value="C:transcription regulator complex"/>
    <property type="evidence" value="ECO:0007669"/>
    <property type="project" value="TreeGrafter"/>
</dbReference>
<protein>
    <recommendedName>
        <fullName evidence="7">MADF domain-containing protein</fullName>
    </recommendedName>
</protein>
<evidence type="ECO:0000313" key="6">
    <source>
        <dbReference type="Proteomes" id="UP001430953"/>
    </source>
</evidence>
<dbReference type="EMBL" id="JADYXP020000020">
    <property type="protein sequence ID" value="KAL0103993.1"/>
    <property type="molecule type" value="Genomic_DNA"/>
</dbReference>